<evidence type="ECO:0000256" key="5">
    <source>
        <dbReference type="ARBA" id="ARBA00022741"/>
    </source>
</evidence>
<comment type="cofactor">
    <cofactor evidence="1">
        <name>Mg(2+)</name>
        <dbReference type="ChEBI" id="CHEBI:18420"/>
    </cofactor>
</comment>
<keyword evidence="3" id="KW-0808">Transferase</keyword>
<comment type="caution">
    <text evidence="10">The sequence shown here is derived from an EMBL/GenBank/DDBJ whole genome shotgun (WGS) entry which is preliminary data.</text>
</comment>
<evidence type="ECO:0000313" key="11">
    <source>
        <dbReference type="Proteomes" id="UP001230188"/>
    </source>
</evidence>
<keyword evidence="11" id="KW-1185">Reference proteome</keyword>
<keyword evidence="5" id="KW-0547">Nucleotide-binding</keyword>
<evidence type="ECO:0000256" key="7">
    <source>
        <dbReference type="ARBA" id="ARBA00022884"/>
    </source>
</evidence>
<organism evidence="10 11">
    <name type="scientific">Chrysophaeum taylorii</name>
    <dbReference type="NCBI Taxonomy" id="2483200"/>
    <lineage>
        <taxon>Eukaryota</taxon>
        <taxon>Sar</taxon>
        <taxon>Stramenopiles</taxon>
        <taxon>Ochrophyta</taxon>
        <taxon>Pelagophyceae</taxon>
        <taxon>Pelagomonadales</taxon>
        <taxon>Pelagomonadaceae</taxon>
        <taxon>Chrysophaeum</taxon>
    </lineage>
</organism>
<dbReference type="PANTHER" id="PTHR47788:SF1">
    <property type="entry name" value="A-ADDING TRNA NUCLEOTIDYLTRANSFERASE"/>
    <property type="match status" value="1"/>
</dbReference>
<dbReference type="Pfam" id="PF00571">
    <property type="entry name" value="CBS"/>
    <property type="match status" value="2"/>
</dbReference>
<dbReference type="InterPro" id="IPR052390">
    <property type="entry name" value="tRNA_nt/polyA_polymerase"/>
</dbReference>
<dbReference type="Gene3D" id="3.10.310.30">
    <property type="match status" value="1"/>
</dbReference>
<gene>
    <name evidence="10" type="ORF">CTAYLR_006574</name>
</gene>
<dbReference type="EMBL" id="JAQMWT010000050">
    <property type="protein sequence ID" value="KAJ8612443.1"/>
    <property type="molecule type" value="Genomic_DNA"/>
</dbReference>
<dbReference type="InterPro" id="IPR038763">
    <property type="entry name" value="DHH_sf"/>
</dbReference>
<dbReference type="GO" id="GO:0046872">
    <property type="term" value="F:metal ion binding"/>
    <property type="evidence" value="ECO:0007669"/>
    <property type="project" value="UniProtKB-KW"/>
</dbReference>
<dbReference type="GO" id="GO:0000166">
    <property type="term" value="F:nucleotide binding"/>
    <property type="evidence" value="ECO:0007669"/>
    <property type="project" value="UniProtKB-KW"/>
</dbReference>
<dbReference type="Gene3D" id="3.90.1640.10">
    <property type="entry name" value="inorganic pyrophosphatase (n-terminal core)"/>
    <property type="match status" value="1"/>
</dbReference>
<name>A0AAD7UNS3_9STRA</name>
<dbReference type="InterPro" id="IPR000644">
    <property type="entry name" value="CBS_dom"/>
</dbReference>
<dbReference type="GO" id="GO:0008033">
    <property type="term" value="P:tRNA processing"/>
    <property type="evidence" value="ECO:0007669"/>
    <property type="project" value="UniProtKB-KW"/>
</dbReference>
<protein>
    <recommendedName>
        <fullName evidence="9">CBS domain-containing protein</fullName>
    </recommendedName>
</protein>
<dbReference type="SUPFAM" id="SSF64182">
    <property type="entry name" value="DHH phosphoesterases"/>
    <property type="match status" value="1"/>
</dbReference>
<evidence type="ECO:0000256" key="8">
    <source>
        <dbReference type="PROSITE-ProRule" id="PRU00703"/>
    </source>
</evidence>
<feature type="domain" description="CBS" evidence="9">
    <location>
        <begin position="433"/>
        <end position="488"/>
    </location>
</feature>
<keyword evidence="7" id="KW-0694">RNA-binding</keyword>
<dbReference type="Gene3D" id="3.10.580.10">
    <property type="entry name" value="CBS-domain"/>
    <property type="match status" value="1"/>
</dbReference>
<reference evidence="10" key="1">
    <citation type="submission" date="2023-01" db="EMBL/GenBank/DDBJ databases">
        <title>Metagenome sequencing of chrysophaentin producing Chrysophaeum taylorii.</title>
        <authorList>
            <person name="Davison J."/>
            <person name="Bewley C."/>
        </authorList>
    </citation>
    <scope>NUCLEOTIDE SEQUENCE</scope>
    <source>
        <strain evidence="10">NIES-1699</strain>
    </source>
</reference>
<evidence type="ECO:0000259" key="9">
    <source>
        <dbReference type="PROSITE" id="PS51371"/>
    </source>
</evidence>
<evidence type="ECO:0000256" key="2">
    <source>
        <dbReference type="ARBA" id="ARBA00022694"/>
    </source>
</evidence>
<dbReference type="GO" id="GO:0003723">
    <property type="term" value="F:RNA binding"/>
    <property type="evidence" value="ECO:0007669"/>
    <property type="project" value="UniProtKB-KW"/>
</dbReference>
<dbReference type="SMART" id="SM00116">
    <property type="entry name" value="CBS"/>
    <property type="match status" value="2"/>
</dbReference>
<sequence>MRARLAIVVCGASGWVVPWRPVTRLPRGATIEESLAEPCNVVLTTTNADFDSLAAACALAELWSQREPFSAVPTHVVLPRGALPSVARFLAYHKHVLPVRGFKTIDGDDVRALGVVDASNAARLGRATRWIDKAESVHVFDHHIESGGGLSSLANEYVVEAVGSTTTMMVEKLRDEGVVPGPARATLYVLGIRADTGGLAYESTTLRDAEALCWLLKCGASQSAVAEFSLDRVGVAQREALAAALPEVRAEAYRGIEIATVAVRTERYVSGLAQIAEELLALTAADVLLLAAVVQDEKKRTWIDLIGRARPRAVDVDLRNVMKHFGGGGHARAAAAPVANSRSADAVLEEARALVQAQIPGEVRAARFMTRNLVVVPSNSTIADARRALAENDLKSIPVVDADTRRLRGLLKLCDVVKAEKHRKAHEGVRGWMRTLVPTISPRATLAQIEAMLQSTGRLPVVDDDHTLLGIITRTDVLRIRNFYDHGVIEGGDSDPSDGDDIRLFNGQL</sequence>
<keyword evidence="8" id="KW-0129">CBS domain</keyword>
<keyword evidence="2" id="KW-0819">tRNA processing</keyword>
<keyword evidence="4" id="KW-0479">Metal-binding</keyword>
<dbReference type="PANTHER" id="PTHR47788">
    <property type="entry name" value="POLYA POLYMERASE"/>
    <property type="match status" value="1"/>
</dbReference>
<dbReference type="InterPro" id="IPR003156">
    <property type="entry name" value="DHHA1_dom"/>
</dbReference>
<evidence type="ECO:0000256" key="3">
    <source>
        <dbReference type="ARBA" id="ARBA00022695"/>
    </source>
</evidence>
<evidence type="ECO:0000256" key="6">
    <source>
        <dbReference type="ARBA" id="ARBA00022842"/>
    </source>
</evidence>
<keyword evidence="3" id="KW-0548">Nucleotidyltransferase</keyword>
<evidence type="ECO:0000256" key="1">
    <source>
        <dbReference type="ARBA" id="ARBA00001946"/>
    </source>
</evidence>
<dbReference type="InterPro" id="IPR046342">
    <property type="entry name" value="CBS_dom_sf"/>
</dbReference>
<dbReference type="Proteomes" id="UP001230188">
    <property type="component" value="Unassembled WGS sequence"/>
</dbReference>
<evidence type="ECO:0000256" key="4">
    <source>
        <dbReference type="ARBA" id="ARBA00022723"/>
    </source>
</evidence>
<evidence type="ECO:0000313" key="10">
    <source>
        <dbReference type="EMBL" id="KAJ8612443.1"/>
    </source>
</evidence>
<dbReference type="PROSITE" id="PS51371">
    <property type="entry name" value="CBS"/>
    <property type="match status" value="2"/>
</dbReference>
<dbReference type="Pfam" id="PF02272">
    <property type="entry name" value="DHHA1"/>
    <property type="match status" value="1"/>
</dbReference>
<dbReference type="SUPFAM" id="SSF54631">
    <property type="entry name" value="CBS-domain pair"/>
    <property type="match status" value="1"/>
</dbReference>
<dbReference type="AlphaFoldDB" id="A0AAD7UNS3"/>
<keyword evidence="6" id="KW-0460">Magnesium</keyword>
<dbReference type="GO" id="GO:0016779">
    <property type="term" value="F:nucleotidyltransferase activity"/>
    <property type="evidence" value="ECO:0007669"/>
    <property type="project" value="UniProtKB-KW"/>
</dbReference>
<feature type="domain" description="CBS" evidence="9">
    <location>
        <begin position="369"/>
        <end position="428"/>
    </location>
</feature>
<accession>A0AAD7UNS3</accession>
<proteinExistence type="predicted"/>